<evidence type="ECO:0000256" key="1">
    <source>
        <dbReference type="SAM" id="MobiDB-lite"/>
    </source>
</evidence>
<reference evidence="2" key="1">
    <citation type="submission" date="2023-07" db="EMBL/GenBank/DDBJ databases">
        <title>draft genome sequence of fig (Ficus carica).</title>
        <authorList>
            <person name="Takahashi T."/>
            <person name="Nishimura K."/>
        </authorList>
    </citation>
    <scope>NUCLEOTIDE SEQUENCE</scope>
</reference>
<proteinExistence type="predicted"/>
<sequence>MLPGQSLPPHRGLPGTRVRLYPETTRLLCTEPIARGTMCVTRGGPLSQHSIHHLTSDVKPITAHINSQLPSPATTHITSPTSASCPDWGYAYWCRRRATVQDQLSPSNHIRCYAGDFRHQHFGARMRAPAFPATATSSHTLCECPTTTKSWMSELARTSKALTTRLLPVHRALDGPSIENARGAATIRPPTQATPTVTTRHDRKDTVNVSGSTTSVFDRLGGAGKSWQWIRDRSVEKSTKEEKDNQDRLDHLQRQLDQIMGQQFKMPSMASYDGSTDADEHLENYQAHMLIQNANEAALCESEPFKKFLDRFDKAVVQIKSCSDDTLIQVFREGVKDRRLVLPLTYDVPPTRHPGKKSDKNMAGPSRPEKGKAVNVEVRRAEASPGPRTLARRFCQYTPLVATVEHILNQVSGWGLLRDSPPHRTDRARRNQNKYYNFHKDVGHECNNPPSTGRYHTFIHT</sequence>
<dbReference type="AlphaFoldDB" id="A0AA88J716"/>
<gene>
    <name evidence="2" type="ORF">TIFTF001_032904</name>
</gene>
<evidence type="ECO:0000313" key="2">
    <source>
        <dbReference type="EMBL" id="GMN63830.1"/>
    </source>
</evidence>
<comment type="caution">
    <text evidence="2">The sequence shown here is derived from an EMBL/GenBank/DDBJ whole genome shotgun (WGS) entry which is preliminary data.</text>
</comment>
<accession>A0AA88J716</accession>
<evidence type="ECO:0000313" key="3">
    <source>
        <dbReference type="Proteomes" id="UP001187192"/>
    </source>
</evidence>
<dbReference type="EMBL" id="BTGU01000160">
    <property type="protein sequence ID" value="GMN63830.1"/>
    <property type="molecule type" value="Genomic_DNA"/>
</dbReference>
<feature type="compositionally biased region" description="Basic and acidic residues" evidence="1">
    <location>
        <begin position="367"/>
        <end position="382"/>
    </location>
</feature>
<name>A0AA88J716_FICCA</name>
<protein>
    <submittedName>
        <fullName evidence="2">Uncharacterized protein</fullName>
    </submittedName>
</protein>
<dbReference type="Proteomes" id="UP001187192">
    <property type="component" value="Unassembled WGS sequence"/>
</dbReference>
<keyword evidence="3" id="KW-1185">Reference proteome</keyword>
<organism evidence="2 3">
    <name type="scientific">Ficus carica</name>
    <name type="common">Common fig</name>
    <dbReference type="NCBI Taxonomy" id="3494"/>
    <lineage>
        <taxon>Eukaryota</taxon>
        <taxon>Viridiplantae</taxon>
        <taxon>Streptophyta</taxon>
        <taxon>Embryophyta</taxon>
        <taxon>Tracheophyta</taxon>
        <taxon>Spermatophyta</taxon>
        <taxon>Magnoliopsida</taxon>
        <taxon>eudicotyledons</taxon>
        <taxon>Gunneridae</taxon>
        <taxon>Pentapetalae</taxon>
        <taxon>rosids</taxon>
        <taxon>fabids</taxon>
        <taxon>Rosales</taxon>
        <taxon>Moraceae</taxon>
        <taxon>Ficeae</taxon>
        <taxon>Ficus</taxon>
    </lineage>
</organism>
<feature type="region of interest" description="Disordered" evidence="1">
    <location>
        <begin position="346"/>
        <end position="383"/>
    </location>
</feature>